<dbReference type="Pfam" id="PF21530">
    <property type="entry name" value="Pif1_2B_dom"/>
    <property type="match status" value="1"/>
</dbReference>
<proteinExistence type="predicted"/>
<organism evidence="3">
    <name type="scientific">Tanacetum cinerariifolium</name>
    <name type="common">Dalmatian daisy</name>
    <name type="synonym">Chrysanthemum cinerariifolium</name>
    <dbReference type="NCBI Taxonomy" id="118510"/>
    <lineage>
        <taxon>Eukaryota</taxon>
        <taxon>Viridiplantae</taxon>
        <taxon>Streptophyta</taxon>
        <taxon>Embryophyta</taxon>
        <taxon>Tracheophyta</taxon>
        <taxon>Spermatophyta</taxon>
        <taxon>Magnoliopsida</taxon>
        <taxon>eudicotyledons</taxon>
        <taxon>Gunneridae</taxon>
        <taxon>Pentapetalae</taxon>
        <taxon>asterids</taxon>
        <taxon>campanulids</taxon>
        <taxon>Asterales</taxon>
        <taxon>Asteraceae</taxon>
        <taxon>Asteroideae</taxon>
        <taxon>Anthemideae</taxon>
        <taxon>Anthemidinae</taxon>
        <taxon>Tanacetum</taxon>
    </lineage>
</organism>
<dbReference type="AlphaFoldDB" id="A0A699HEQ2"/>
<dbReference type="SUPFAM" id="SSF52540">
    <property type="entry name" value="P-loop containing nucleoside triphosphate hydrolases"/>
    <property type="match status" value="1"/>
</dbReference>
<sequence length="434" mass="50408">MSCGQDGYHLEIPHRKKYGEPAGCKKDKTFSMREWFYYQIQDRTNQEKLCTRGRCLFQQFLVDGYTMVETEWLYFHRAKRSKLRCDTYLNIRSSIAAGNTDPTVLGKPVVFSSSFTGGSRYMRQNYMDAMALCRWYGCPDLFITITCNPNWPEIARDMREHNLTSTDRPDVFSRVFKMKLYQLMKDVKNCAYLDVFKQDGDLVVSDEETKNVALFDIEELMRLRGTTLRRWPEMPYPDERYISEFDNQLIYDELDYNPTELQYETSYNTCETPFGNMTMVFGEWILKFGDGELGEANDGEVSIDVLEELLIDVVDDPVTSIIDFTYPNLLNNINNPSYFQEKAILSPINEVVDTINDHLLNKFPGEEMVYLSYDSIDKTERGSAIDEDVFSLEFISRLKFSGVLNHRLALKVGLPIMLLRNINQANSLCNGTRL</sequence>
<protein>
    <submittedName>
        <fullName evidence="3">Uncharacterized protein</fullName>
    </submittedName>
</protein>
<accession>A0A699HEQ2</accession>
<dbReference type="InterPro" id="IPR027417">
    <property type="entry name" value="P-loop_NTPase"/>
</dbReference>
<reference evidence="3" key="1">
    <citation type="journal article" date="2019" name="Sci. Rep.">
        <title>Draft genome of Tanacetum cinerariifolium, the natural source of mosquito coil.</title>
        <authorList>
            <person name="Yamashiro T."/>
            <person name="Shiraishi A."/>
            <person name="Satake H."/>
            <person name="Nakayama K."/>
        </authorList>
    </citation>
    <scope>NUCLEOTIDE SEQUENCE</scope>
</reference>
<feature type="domain" description="DNA helicase Pif1-like 2B" evidence="2">
    <location>
        <begin position="393"/>
        <end position="434"/>
    </location>
</feature>
<dbReference type="InterPro" id="IPR049163">
    <property type="entry name" value="Pif1-like_2B_dom"/>
</dbReference>
<dbReference type="InterPro" id="IPR025476">
    <property type="entry name" value="Helitron_helicase-like"/>
</dbReference>
<evidence type="ECO:0000313" key="3">
    <source>
        <dbReference type="EMBL" id="GEX94536.1"/>
    </source>
</evidence>
<comment type="caution">
    <text evidence="3">The sequence shown here is derived from an EMBL/GenBank/DDBJ whole genome shotgun (WGS) entry which is preliminary data.</text>
</comment>
<dbReference type="Pfam" id="PF14214">
    <property type="entry name" value="Helitron_like_N"/>
    <property type="match status" value="1"/>
</dbReference>
<evidence type="ECO:0000259" key="2">
    <source>
        <dbReference type="Pfam" id="PF21530"/>
    </source>
</evidence>
<evidence type="ECO:0000259" key="1">
    <source>
        <dbReference type="Pfam" id="PF14214"/>
    </source>
</evidence>
<feature type="domain" description="Helitron helicase-like" evidence="1">
    <location>
        <begin position="35"/>
        <end position="189"/>
    </location>
</feature>
<dbReference type="EMBL" id="BKCJ010140809">
    <property type="protein sequence ID" value="GEX94536.1"/>
    <property type="molecule type" value="Genomic_DNA"/>
</dbReference>
<gene>
    <name evidence="3" type="ORF">Tci_366511</name>
</gene>
<dbReference type="PANTHER" id="PTHR45786">
    <property type="entry name" value="DNA BINDING PROTEIN-LIKE"/>
    <property type="match status" value="1"/>
</dbReference>
<name>A0A699HEQ2_TANCI</name>
<dbReference type="PANTHER" id="PTHR45786:SF66">
    <property type="entry name" value="HOOK MOTIF PROTEIN, PUTATIVE-RELATED"/>
    <property type="match status" value="1"/>
</dbReference>